<sequence>MSDIHNFEKALGKWLLKIRVEKGISQAALGLQLGKGQSDIAKIESGAKRITVFELISWVTALNIPYERITEILKPLHSQLLNQKNNWKDDE</sequence>
<organism evidence="2 3">
    <name type="scientific">Niastella yeongjuensis</name>
    <dbReference type="NCBI Taxonomy" id="354355"/>
    <lineage>
        <taxon>Bacteria</taxon>
        <taxon>Pseudomonadati</taxon>
        <taxon>Bacteroidota</taxon>
        <taxon>Chitinophagia</taxon>
        <taxon>Chitinophagales</taxon>
        <taxon>Chitinophagaceae</taxon>
        <taxon>Niastella</taxon>
    </lineage>
</organism>
<comment type="caution">
    <text evidence="2">The sequence shown here is derived from an EMBL/GenBank/DDBJ whole genome shotgun (WGS) entry which is preliminary data.</text>
</comment>
<accession>A0A1V9ET00</accession>
<feature type="domain" description="HTH cro/C1-type" evidence="1">
    <location>
        <begin position="15"/>
        <end position="69"/>
    </location>
</feature>
<dbReference type="InterPro" id="IPR010982">
    <property type="entry name" value="Lambda_DNA-bd_dom_sf"/>
</dbReference>
<dbReference type="GO" id="GO:0003677">
    <property type="term" value="F:DNA binding"/>
    <property type="evidence" value="ECO:0007669"/>
    <property type="project" value="InterPro"/>
</dbReference>
<evidence type="ECO:0000313" key="3">
    <source>
        <dbReference type="Proteomes" id="UP000192610"/>
    </source>
</evidence>
<dbReference type="SUPFAM" id="SSF47413">
    <property type="entry name" value="lambda repressor-like DNA-binding domains"/>
    <property type="match status" value="1"/>
</dbReference>
<dbReference type="EMBL" id="LVXG01000015">
    <property type="protein sequence ID" value="OQP49283.1"/>
    <property type="molecule type" value="Genomic_DNA"/>
</dbReference>
<dbReference type="OrthoDB" id="9803379at2"/>
<dbReference type="Pfam" id="PF01381">
    <property type="entry name" value="HTH_3"/>
    <property type="match status" value="1"/>
</dbReference>
<dbReference type="RefSeq" id="WP_081200231.1">
    <property type="nucleotide sequence ID" value="NZ_FOCZ01000017.1"/>
</dbReference>
<dbReference type="SMART" id="SM00530">
    <property type="entry name" value="HTH_XRE"/>
    <property type="match status" value="1"/>
</dbReference>
<dbReference type="STRING" id="354355.SAMN05660816_06035"/>
<dbReference type="AlphaFoldDB" id="A0A1V9ET00"/>
<proteinExistence type="predicted"/>
<protein>
    <recommendedName>
        <fullName evidence="1">HTH cro/C1-type domain-containing protein</fullName>
    </recommendedName>
</protein>
<keyword evidence="3" id="KW-1185">Reference proteome</keyword>
<evidence type="ECO:0000259" key="1">
    <source>
        <dbReference type="PROSITE" id="PS50943"/>
    </source>
</evidence>
<dbReference type="InterPro" id="IPR001387">
    <property type="entry name" value="Cro/C1-type_HTH"/>
</dbReference>
<evidence type="ECO:0000313" key="2">
    <source>
        <dbReference type="EMBL" id="OQP49283.1"/>
    </source>
</evidence>
<dbReference type="CDD" id="cd00093">
    <property type="entry name" value="HTH_XRE"/>
    <property type="match status" value="1"/>
</dbReference>
<gene>
    <name evidence="2" type="ORF">A4H97_28475</name>
</gene>
<dbReference type="PROSITE" id="PS50943">
    <property type="entry name" value="HTH_CROC1"/>
    <property type="match status" value="1"/>
</dbReference>
<reference evidence="3" key="1">
    <citation type="submission" date="2016-04" db="EMBL/GenBank/DDBJ databases">
        <authorList>
            <person name="Chen L."/>
            <person name="Zhuang W."/>
            <person name="Wang G."/>
        </authorList>
    </citation>
    <scope>NUCLEOTIDE SEQUENCE [LARGE SCALE GENOMIC DNA]</scope>
    <source>
        <strain evidence="3">17621</strain>
    </source>
</reference>
<dbReference type="Proteomes" id="UP000192610">
    <property type="component" value="Unassembled WGS sequence"/>
</dbReference>
<dbReference type="Gene3D" id="1.10.260.40">
    <property type="entry name" value="lambda repressor-like DNA-binding domains"/>
    <property type="match status" value="1"/>
</dbReference>
<name>A0A1V9ET00_9BACT</name>